<evidence type="ECO:0000256" key="6">
    <source>
        <dbReference type="ARBA" id="ARBA00022989"/>
    </source>
</evidence>
<keyword evidence="6" id="KW-1133">Transmembrane helix</keyword>
<accession>A0A3E4K4N4</accession>
<dbReference type="RefSeq" id="WP_117636616.1">
    <property type="nucleotide sequence ID" value="NZ_AP031447.1"/>
</dbReference>
<dbReference type="CDD" id="cd06579">
    <property type="entry name" value="TM_PBP1_transp_AraH_like"/>
    <property type="match status" value="1"/>
</dbReference>
<dbReference type="Pfam" id="PF02653">
    <property type="entry name" value="BPD_transp_2"/>
    <property type="match status" value="1"/>
</dbReference>
<keyword evidence="4" id="KW-0997">Cell inner membrane</keyword>
<keyword evidence="2" id="KW-0813">Transport</keyword>
<dbReference type="GO" id="GO:0022857">
    <property type="term" value="F:transmembrane transporter activity"/>
    <property type="evidence" value="ECO:0007669"/>
    <property type="project" value="InterPro"/>
</dbReference>
<dbReference type="EMBL" id="QRWQ01000001">
    <property type="protein sequence ID" value="RGT41664.1"/>
    <property type="molecule type" value="Genomic_DNA"/>
</dbReference>
<proteinExistence type="predicted"/>
<dbReference type="InterPro" id="IPR001851">
    <property type="entry name" value="ABC_transp_permease"/>
</dbReference>
<evidence type="ECO:0000256" key="4">
    <source>
        <dbReference type="ARBA" id="ARBA00022519"/>
    </source>
</evidence>
<name>A0A3E4K4N4_MEDGN</name>
<evidence type="ECO:0000256" key="7">
    <source>
        <dbReference type="ARBA" id="ARBA00023136"/>
    </source>
</evidence>
<keyword evidence="3" id="KW-1003">Cell membrane</keyword>
<keyword evidence="5" id="KW-0812">Transmembrane</keyword>
<dbReference type="PANTHER" id="PTHR32196:SF21">
    <property type="entry name" value="ABC TRANSPORTER PERMEASE PROTEIN YPHD-RELATED"/>
    <property type="match status" value="1"/>
</dbReference>
<evidence type="ECO:0000313" key="9">
    <source>
        <dbReference type="Proteomes" id="UP000283834"/>
    </source>
</evidence>
<evidence type="ECO:0000313" key="8">
    <source>
        <dbReference type="EMBL" id="RGT41664.1"/>
    </source>
</evidence>
<evidence type="ECO:0000256" key="1">
    <source>
        <dbReference type="ARBA" id="ARBA00004651"/>
    </source>
</evidence>
<dbReference type="GO" id="GO:0005886">
    <property type="term" value="C:plasma membrane"/>
    <property type="evidence" value="ECO:0007669"/>
    <property type="project" value="UniProtKB-SubCell"/>
</dbReference>
<dbReference type="AlphaFoldDB" id="A0A3E4K4N4"/>
<gene>
    <name evidence="8" type="ORF">DWX36_00030</name>
</gene>
<keyword evidence="7" id="KW-0472">Membrane</keyword>
<reference evidence="8 9" key="1">
    <citation type="submission" date="2018-08" db="EMBL/GenBank/DDBJ databases">
        <title>A genome reference for cultivated species of the human gut microbiota.</title>
        <authorList>
            <person name="Zou Y."/>
            <person name="Xue W."/>
            <person name="Luo G."/>
        </authorList>
    </citation>
    <scope>NUCLEOTIDE SEQUENCE [LARGE SCALE GENOMIC DNA]</scope>
    <source>
        <strain evidence="8 9">AF19-16AC</strain>
    </source>
</reference>
<organism evidence="8 9">
    <name type="scientific">Mediterraneibacter gnavus</name>
    <name type="common">Ruminococcus gnavus</name>
    <dbReference type="NCBI Taxonomy" id="33038"/>
    <lineage>
        <taxon>Bacteria</taxon>
        <taxon>Bacillati</taxon>
        <taxon>Bacillota</taxon>
        <taxon>Clostridia</taxon>
        <taxon>Lachnospirales</taxon>
        <taxon>Lachnospiraceae</taxon>
        <taxon>Mediterraneibacter</taxon>
    </lineage>
</organism>
<dbReference type="PANTHER" id="PTHR32196">
    <property type="entry name" value="ABC TRANSPORTER PERMEASE PROTEIN YPHD-RELATED-RELATED"/>
    <property type="match status" value="1"/>
</dbReference>
<comment type="subcellular location">
    <subcellularLocation>
        <location evidence="1">Cell membrane</location>
        <topology evidence="1">Multi-pass membrane protein</topology>
    </subcellularLocation>
</comment>
<evidence type="ECO:0000256" key="3">
    <source>
        <dbReference type="ARBA" id="ARBA00022475"/>
    </source>
</evidence>
<comment type="caution">
    <text evidence="8">The sequence shown here is derived from an EMBL/GenBank/DDBJ whole genome shotgun (WGS) entry which is preliminary data.</text>
</comment>
<protein>
    <submittedName>
        <fullName evidence="8">ABC transporter permease</fullName>
    </submittedName>
</protein>
<evidence type="ECO:0000256" key="5">
    <source>
        <dbReference type="ARBA" id="ARBA00022692"/>
    </source>
</evidence>
<sequence length="327" mass="34958">MKNYVKTIARKREFGIVIMVFVLATLLTCMSDAFLQWDNIKDFLRSNAVIGIMAFGMLPVLISGGIDLSVSATIALSAVVLGKFLVAFPNANPIFAFIVVIAIGGLVGIINGIIITKFKIAPIVATLGTMTIIQGFVLFYTGGFLINGLPDWFKKFGGITVGLPVQVLLFVFMGIITAFILRKTLIGRGIYAVGGSQSSAIRVGYNVDKILVFIYFYAGVLSGIAAFVHISIIGQVDPNTYTGYELDVISTVVLGGASTMGGVGSVAGTTLGVILMAILKNGLVLARIPTYWQKVVMGLVILIAVSVDVLKRKREQTRLVHVDVEEG</sequence>
<evidence type="ECO:0000256" key="2">
    <source>
        <dbReference type="ARBA" id="ARBA00022448"/>
    </source>
</evidence>
<dbReference type="Proteomes" id="UP000283834">
    <property type="component" value="Unassembled WGS sequence"/>
</dbReference>